<dbReference type="STRING" id="341454.A0A4S2MZT1"/>
<feature type="compositionally biased region" description="Low complexity" evidence="1">
    <location>
        <begin position="143"/>
        <end position="158"/>
    </location>
</feature>
<feature type="domain" description="BZIP" evidence="2">
    <location>
        <begin position="355"/>
        <end position="418"/>
    </location>
</feature>
<dbReference type="PROSITE" id="PS50217">
    <property type="entry name" value="BZIP"/>
    <property type="match status" value="1"/>
</dbReference>
<reference evidence="3 4" key="1">
    <citation type="submission" date="2019-04" db="EMBL/GenBank/DDBJ databases">
        <title>Comparative genomics and transcriptomics to analyze fruiting body development in filamentous ascomycetes.</title>
        <authorList>
            <consortium name="DOE Joint Genome Institute"/>
            <person name="Lutkenhaus R."/>
            <person name="Traeger S."/>
            <person name="Breuer J."/>
            <person name="Kuo A."/>
            <person name="Lipzen A."/>
            <person name="Pangilinan J."/>
            <person name="Dilworth D."/>
            <person name="Sandor L."/>
            <person name="Poggeler S."/>
            <person name="Barry K."/>
            <person name="Grigoriev I.V."/>
            <person name="Nowrousian M."/>
        </authorList>
    </citation>
    <scope>NUCLEOTIDE SEQUENCE [LARGE SCALE GENOMIC DNA]</scope>
    <source>
        <strain evidence="3 4">CBS 389.68</strain>
    </source>
</reference>
<dbReference type="Pfam" id="PF07716">
    <property type="entry name" value="bZIP_2"/>
    <property type="match status" value="1"/>
</dbReference>
<dbReference type="EMBL" id="ML220116">
    <property type="protein sequence ID" value="TGZ82094.1"/>
    <property type="molecule type" value="Genomic_DNA"/>
</dbReference>
<dbReference type="Gene3D" id="3.30.160.60">
    <property type="entry name" value="Classic Zinc Finger"/>
    <property type="match status" value="1"/>
</dbReference>
<dbReference type="SMART" id="SM00338">
    <property type="entry name" value="BRLZ"/>
    <property type="match status" value="1"/>
</dbReference>
<dbReference type="OrthoDB" id="2257100at2759"/>
<dbReference type="PROSITE" id="PS00036">
    <property type="entry name" value="BZIP_BASIC"/>
    <property type="match status" value="1"/>
</dbReference>
<evidence type="ECO:0000256" key="1">
    <source>
        <dbReference type="SAM" id="MobiDB-lite"/>
    </source>
</evidence>
<dbReference type="AlphaFoldDB" id="A0A4S2MZT1"/>
<dbReference type="GO" id="GO:0003700">
    <property type="term" value="F:DNA-binding transcription factor activity"/>
    <property type="evidence" value="ECO:0007669"/>
    <property type="project" value="InterPro"/>
</dbReference>
<evidence type="ECO:0000313" key="3">
    <source>
        <dbReference type="EMBL" id="TGZ82094.1"/>
    </source>
</evidence>
<feature type="region of interest" description="Disordered" evidence="1">
    <location>
        <begin position="45"/>
        <end position="92"/>
    </location>
</feature>
<name>A0A4S2MZT1_9PEZI</name>
<proteinExistence type="predicted"/>
<feature type="compositionally biased region" description="Polar residues" evidence="1">
    <location>
        <begin position="299"/>
        <end position="311"/>
    </location>
</feature>
<feature type="region of interest" description="Disordered" evidence="1">
    <location>
        <begin position="139"/>
        <end position="162"/>
    </location>
</feature>
<dbReference type="Proteomes" id="UP000298138">
    <property type="component" value="Unassembled WGS sequence"/>
</dbReference>
<protein>
    <recommendedName>
        <fullName evidence="2">BZIP domain-containing protein</fullName>
    </recommendedName>
</protein>
<evidence type="ECO:0000259" key="2">
    <source>
        <dbReference type="PROSITE" id="PS50217"/>
    </source>
</evidence>
<feature type="compositionally biased region" description="Basic residues" evidence="1">
    <location>
        <begin position="361"/>
        <end position="374"/>
    </location>
</feature>
<keyword evidence="4" id="KW-1185">Reference proteome</keyword>
<dbReference type="InterPro" id="IPR004827">
    <property type="entry name" value="bZIP"/>
</dbReference>
<feature type="region of interest" description="Disordered" evidence="1">
    <location>
        <begin position="299"/>
        <end position="379"/>
    </location>
</feature>
<evidence type="ECO:0000313" key="4">
    <source>
        <dbReference type="Proteomes" id="UP000298138"/>
    </source>
</evidence>
<dbReference type="SUPFAM" id="SSF57959">
    <property type="entry name" value="Leucine zipper domain"/>
    <property type="match status" value="1"/>
</dbReference>
<gene>
    <name evidence="3" type="ORF">EX30DRAFT_370774</name>
</gene>
<dbReference type="InParanoid" id="A0A4S2MZT1"/>
<sequence length="426" mass="46552">MIPVDLTVASQPNLVFECCGSGIISTHSDPPVQHPHQIVGGSVSKHRLGRPAAPARPPQITSPRHPSRSPFDSAALPALRQPPTHHTGTGTSQPFVLSEFIAAIPSTTHPQCSISTELPHLLSSPHLRINDYRNLGEFEPEVSSTSTSPNTTNNTPSTQESDSFLDDSFFAVDFPLFDDDGSCGSGSGHGLGHSLGLEFPTLDLSQTELVSNKSSTNPPISASTYIDEENSYLLTSIDDFLAQNTPFDMFLTGPIDSVVPKTTIATTSATINQHPTPNTSPEPCLKPATELSTILAPTTSPISSSVNTSPALSHVLPTPSASPRFNPLKRKSPSVAPLESPRAKELPPIEIHSDDDERDVKRKRNTAAARRYRQKKQDRMQQLEEELEVMKQEMERWKQEAMKQKMEAEKYQALVGFLQNSRQQEK</sequence>
<organism evidence="3 4">
    <name type="scientific">Ascodesmis nigricans</name>
    <dbReference type="NCBI Taxonomy" id="341454"/>
    <lineage>
        <taxon>Eukaryota</taxon>
        <taxon>Fungi</taxon>
        <taxon>Dikarya</taxon>
        <taxon>Ascomycota</taxon>
        <taxon>Pezizomycotina</taxon>
        <taxon>Pezizomycetes</taxon>
        <taxon>Pezizales</taxon>
        <taxon>Ascodesmidaceae</taxon>
        <taxon>Ascodesmis</taxon>
    </lineage>
</organism>
<accession>A0A4S2MZT1</accession>
<dbReference type="InterPro" id="IPR046347">
    <property type="entry name" value="bZIP_sf"/>
</dbReference>
<dbReference type="CDD" id="cd12193">
    <property type="entry name" value="bZIP_GCN4"/>
    <property type="match status" value="1"/>
</dbReference>